<keyword evidence="5" id="KW-1185">Reference proteome</keyword>
<evidence type="ECO:0000256" key="2">
    <source>
        <dbReference type="ARBA" id="ARBA00023157"/>
    </source>
</evidence>
<evidence type="ECO:0000313" key="4">
    <source>
        <dbReference type="EMBL" id="CAH1781626.1"/>
    </source>
</evidence>
<dbReference type="Proteomes" id="UP000749559">
    <property type="component" value="Unassembled WGS sequence"/>
</dbReference>
<protein>
    <recommendedName>
        <fullName evidence="3">UMOD/GP2/OIT3-like D8C domain-containing protein</fullName>
    </recommendedName>
</protein>
<evidence type="ECO:0000259" key="3">
    <source>
        <dbReference type="Pfam" id="PF23283"/>
    </source>
</evidence>
<accession>A0A8J1UGX0</accession>
<sequence length="218" mass="24039">MAGTLVSAVLTLLSLTGSTNSQLTQTDPCRVDNHTILWNQTERSVNYNASTDLCDRGSWSDQWYRVISPSGNDMPTECVPARRCGTVFPMWLNCSLPSPEENEKSCNACATNLHNCCEHVISVRVKNCGSFRVYYLPEALGCRHAYCFGSEVRCPSGYWSESGFTPNCSKLPTTMAPSTTTSSSSTLDAILFNRQNGLSLRVLEQLSCVILYSLSFNT</sequence>
<organism evidence="4 5">
    <name type="scientific">Owenia fusiformis</name>
    <name type="common">Polychaete worm</name>
    <dbReference type="NCBI Taxonomy" id="6347"/>
    <lineage>
        <taxon>Eukaryota</taxon>
        <taxon>Metazoa</taxon>
        <taxon>Spiralia</taxon>
        <taxon>Lophotrochozoa</taxon>
        <taxon>Annelida</taxon>
        <taxon>Polychaeta</taxon>
        <taxon>Sedentaria</taxon>
        <taxon>Canalipalpata</taxon>
        <taxon>Sabellida</taxon>
        <taxon>Oweniida</taxon>
        <taxon>Oweniidae</taxon>
        <taxon>Owenia</taxon>
    </lineage>
</organism>
<gene>
    <name evidence="4" type="ORF">OFUS_LOCUS8186</name>
</gene>
<dbReference type="AlphaFoldDB" id="A0A8J1UGX0"/>
<reference evidence="4" key="1">
    <citation type="submission" date="2022-03" db="EMBL/GenBank/DDBJ databases">
        <authorList>
            <person name="Martin C."/>
        </authorList>
    </citation>
    <scope>NUCLEOTIDE SEQUENCE</scope>
</reference>
<dbReference type="OrthoDB" id="10043005at2759"/>
<evidence type="ECO:0000256" key="1">
    <source>
        <dbReference type="ARBA" id="ARBA00022729"/>
    </source>
</evidence>
<dbReference type="Pfam" id="PF23283">
    <property type="entry name" value="D8C_UMOD"/>
    <property type="match status" value="1"/>
</dbReference>
<dbReference type="InterPro" id="IPR057774">
    <property type="entry name" value="D8C_UMOD/GP2/OIT3-like"/>
</dbReference>
<evidence type="ECO:0000313" key="5">
    <source>
        <dbReference type="Proteomes" id="UP000749559"/>
    </source>
</evidence>
<dbReference type="EMBL" id="CAIIXF020000004">
    <property type="protein sequence ID" value="CAH1781626.1"/>
    <property type="molecule type" value="Genomic_DNA"/>
</dbReference>
<proteinExistence type="predicted"/>
<comment type="caution">
    <text evidence="4">The sequence shown here is derived from an EMBL/GenBank/DDBJ whole genome shotgun (WGS) entry which is preliminary data.</text>
</comment>
<keyword evidence="1" id="KW-0732">Signal</keyword>
<name>A0A8J1UGX0_OWEFU</name>
<feature type="domain" description="UMOD/GP2/OIT3-like D8C" evidence="3">
    <location>
        <begin position="70"/>
        <end position="147"/>
    </location>
</feature>
<keyword evidence="2" id="KW-1015">Disulfide bond</keyword>